<evidence type="ECO:0000256" key="6">
    <source>
        <dbReference type="ARBA" id="ARBA00022679"/>
    </source>
</evidence>
<evidence type="ECO:0000256" key="7">
    <source>
        <dbReference type="ARBA" id="ARBA00048326"/>
    </source>
</evidence>
<dbReference type="Gene3D" id="3.40.50.150">
    <property type="entry name" value="Vaccinia Virus protein VP39"/>
    <property type="match status" value="1"/>
</dbReference>
<dbReference type="CDD" id="cd02440">
    <property type="entry name" value="AdoMet_MTases"/>
    <property type="match status" value="1"/>
</dbReference>
<dbReference type="PANTHER" id="PTHR43542:SF1">
    <property type="entry name" value="METHYLTRANSFERASE"/>
    <property type="match status" value="1"/>
</dbReference>
<dbReference type="NCBIfam" id="TIGR00095">
    <property type="entry name" value="16S rRNA (guanine(966)-N(2))-methyltransferase RsmD"/>
    <property type="match status" value="1"/>
</dbReference>
<evidence type="ECO:0000256" key="4">
    <source>
        <dbReference type="ARBA" id="ARBA00013682"/>
    </source>
</evidence>
<dbReference type="EMBL" id="AP013042">
    <property type="protein sequence ID" value="BAS68032.1"/>
    <property type="molecule type" value="Genomic_DNA"/>
</dbReference>
<comment type="function">
    <text evidence="1 8">Specifically methylates the guanine in position 966 of 16S rRNA in the assembled 30S particle.</text>
</comment>
<dbReference type="AlphaFoldDB" id="A0A0P0USH0"/>
<dbReference type="KEGG" id="ebh:BSEPE_1041"/>
<dbReference type="GO" id="GO:0003676">
    <property type="term" value="F:nucleic acid binding"/>
    <property type="evidence" value="ECO:0007669"/>
    <property type="project" value="InterPro"/>
</dbReference>
<evidence type="ECO:0000256" key="2">
    <source>
        <dbReference type="ARBA" id="ARBA00005269"/>
    </source>
</evidence>
<evidence type="ECO:0000313" key="10">
    <source>
        <dbReference type="Proteomes" id="UP000067399"/>
    </source>
</evidence>
<dbReference type="PANTHER" id="PTHR43542">
    <property type="entry name" value="METHYLTRANSFERASE"/>
    <property type="match status" value="1"/>
</dbReference>
<dbReference type="STRING" id="1303921.BSEPE_1041"/>
<dbReference type="RefSeq" id="WP_066044838.1">
    <property type="nucleotide sequence ID" value="NZ_AP013042.1"/>
</dbReference>
<dbReference type="GO" id="GO:0052913">
    <property type="term" value="F:16S rRNA (guanine(966)-N(2))-methyltransferase activity"/>
    <property type="evidence" value="ECO:0007669"/>
    <property type="project" value="UniProtKB-EC"/>
</dbReference>
<reference evidence="9 10" key="1">
    <citation type="journal article" date="2000" name="Mar. Ecol. Prog. Ser.">
        <title>Phylogenetic characterization of endosymbionts in three hydrothermal vent mussels: influence on host distributions.</title>
        <authorList>
            <person name="Fujiwara Y."/>
            <person name="Takai K."/>
            <person name="Uematsu K."/>
            <person name="Tsuchida S."/>
            <person name="Hunt J.C."/>
            <person name="Hashimoto J."/>
        </authorList>
    </citation>
    <scope>NUCLEOTIDE SEQUENCE [LARGE SCALE GENOMIC DNA]</scope>
    <source>
        <strain evidence="9 10">Myojin Knoll</strain>
    </source>
</reference>
<keyword evidence="10" id="KW-1185">Reference proteome</keyword>
<evidence type="ECO:0000256" key="8">
    <source>
        <dbReference type="PIRNR" id="PIRNR004553"/>
    </source>
</evidence>
<dbReference type="PIRSF" id="PIRSF004553">
    <property type="entry name" value="CHP00095"/>
    <property type="match status" value="1"/>
</dbReference>
<dbReference type="InterPro" id="IPR002052">
    <property type="entry name" value="DNA_methylase_N6_adenine_CS"/>
</dbReference>
<reference evidence="9 10" key="2">
    <citation type="journal article" date="2016" name="ISME J.">
        <title>Heterogeneous composition of key metabolic gene clusters in a vent mussel symbiont population.</title>
        <authorList>
            <person name="Ikuta T."/>
            <person name="Takaki Y."/>
            <person name="Nagai Y."/>
            <person name="Shimamura S."/>
            <person name="Tsuda M."/>
            <person name="Kawagucci S."/>
            <person name="Aoki Y."/>
            <person name="Inoue K."/>
            <person name="Teruya M."/>
            <person name="Satou K."/>
            <person name="Teruya K."/>
            <person name="Shimoji M."/>
            <person name="Tamotsu H."/>
            <person name="Hirano T."/>
            <person name="Maruyama T."/>
            <person name="Yoshida T."/>
        </authorList>
    </citation>
    <scope>NUCLEOTIDE SEQUENCE [LARGE SCALE GENOMIC DNA]</scope>
    <source>
        <strain evidence="9 10">Myojin Knoll</strain>
    </source>
</reference>
<keyword evidence="6 8" id="KW-0808">Transferase</keyword>
<keyword evidence="5 8" id="KW-0489">Methyltransferase</keyword>
<proteinExistence type="inferred from homology"/>
<evidence type="ECO:0000313" key="9">
    <source>
        <dbReference type="EMBL" id="BAS68032.1"/>
    </source>
</evidence>
<dbReference type="SUPFAM" id="SSF53335">
    <property type="entry name" value="S-adenosyl-L-methionine-dependent methyltransferases"/>
    <property type="match status" value="1"/>
</dbReference>
<sequence length="186" mass="21128">MTHIRNNSAQIIGGKHRGRQFKFADAEGLRPTPNKVRETLFNWLQFEMANATFLDLFAGSGALSFEAISRGAKTVVSIEKDVVSFKFLQENKRLLGVNNLTIFNQDAFDFLSKKIDVFDYILLDPPFDKGFLSKALSLIMENAFLAKGGKIYIESEFKITEDFLESGFIINKQKKSGMVHYCLIQR</sequence>
<dbReference type="PROSITE" id="PS00092">
    <property type="entry name" value="N6_MTASE"/>
    <property type="match status" value="1"/>
</dbReference>
<keyword evidence="8" id="KW-0698">rRNA processing</keyword>
<evidence type="ECO:0000256" key="3">
    <source>
        <dbReference type="ARBA" id="ARBA00012141"/>
    </source>
</evidence>
<gene>
    <name evidence="9" type="primary">rsmD</name>
    <name evidence="9" type="ORF">BSEPE_1041</name>
</gene>
<dbReference type="EC" id="2.1.1.171" evidence="3 8"/>
<evidence type="ECO:0000256" key="1">
    <source>
        <dbReference type="ARBA" id="ARBA00002649"/>
    </source>
</evidence>
<dbReference type="OrthoDB" id="9803017at2"/>
<accession>A0A0P0USH0</accession>
<organism evidence="9 10">
    <name type="scientific">endosymbiont of Bathymodiolus septemdierum str. Myojin knoll</name>
    <dbReference type="NCBI Taxonomy" id="1303921"/>
    <lineage>
        <taxon>Bacteria</taxon>
        <taxon>Pseudomonadati</taxon>
        <taxon>Pseudomonadota</taxon>
        <taxon>Gammaproteobacteria</taxon>
        <taxon>sulfur-oxidizing symbionts</taxon>
    </lineage>
</organism>
<keyword evidence="8" id="KW-0949">S-adenosyl-L-methionine</keyword>
<dbReference type="Proteomes" id="UP000067399">
    <property type="component" value="Chromosome"/>
</dbReference>
<evidence type="ECO:0000256" key="5">
    <source>
        <dbReference type="ARBA" id="ARBA00022603"/>
    </source>
</evidence>
<dbReference type="InterPro" id="IPR004398">
    <property type="entry name" value="RNA_MeTrfase_RsmD"/>
</dbReference>
<name>A0A0P0USH0_9GAMM</name>
<dbReference type="InterPro" id="IPR029063">
    <property type="entry name" value="SAM-dependent_MTases_sf"/>
</dbReference>
<comment type="catalytic activity">
    <reaction evidence="7 8">
        <text>guanosine(966) in 16S rRNA + S-adenosyl-L-methionine = N(2)-methylguanosine(966) in 16S rRNA + S-adenosyl-L-homocysteine + H(+)</text>
        <dbReference type="Rhea" id="RHEA:23548"/>
        <dbReference type="Rhea" id="RHEA-COMP:10211"/>
        <dbReference type="Rhea" id="RHEA-COMP:10212"/>
        <dbReference type="ChEBI" id="CHEBI:15378"/>
        <dbReference type="ChEBI" id="CHEBI:57856"/>
        <dbReference type="ChEBI" id="CHEBI:59789"/>
        <dbReference type="ChEBI" id="CHEBI:74269"/>
        <dbReference type="ChEBI" id="CHEBI:74481"/>
        <dbReference type="EC" id="2.1.1.171"/>
    </reaction>
</comment>
<dbReference type="Pfam" id="PF03602">
    <property type="entry name" value="Cons_hypoth95"/>
    <property type="match status" value="1"/>
</dbReference>
<comment type="similarity">
    <text evidence="2 8">Belongs to the methyltransferase superfamily. RsmD family.</text>
</comment>
<protein>
    <recommendedName>
        <fullName evidence="4 8">Ribosomal RNA small subunit methyltransferase D</fullName>
        <ecNumber evidence="3 8">2.1.1.171</ecNumber>
    </recommendedName>
</protein>